<dbReference type="InterPro" id="IPR007156">
    <property type="entry name" value="MamQ_LemA"/>
</dbReference>
<reference evidence="6 7" key="1">
    <citation type="submission" date="2019-02" db="EMBL/GenBank/DDBJ databases">
        <title>Genomic Encyclopedia of Type Strains, Phase IV (KMG-IV): sequencing the most valuable type-strain genomes for metagenomic binning, comparative biology and taxonomic classification.</title>
        <authorList>
            <person name="Goeker M."/>
        </authorList>
    </citation>
    <scope>NUCLEOTIDE SEQUENCE [LARGE SCALE GENOMIC DNA]</scope>
    <source>
        <strain evidence="6 7">DSM 19570</strain>
    </source>
</reference>
<evidence type="ECO:0000256" key="2">
    <source>
        <dbReference type="ARBA" id="ARBA00008854"/>
    </source>
</evidence>
<dbReference type="InterPro" id="IPR023353">
    <property type="entry name" value="LemA-like_dom_sf"/>
</dbReference>
<protein>
    <submittedName>
        <fullName evidence="6">LemA protein</fullName>
    </submittedName>
</protein>
<keyword evidence="5" id="KW-0472">Membrane</keyword>
<dbReference type="Proteomes" id="UP000293671">
    <property type="component" value="Unassembled WGS sequence"/>
</dbReference>
<dbReference type="PANTHER" id="PTHR34478:SF2">
    <property type="entry name" value="MEMBRANE PROTEIN"/>
    <property type="match status" value="1"/>
</dbReference>
<evidence type="ECO:0000313" key="7">
    <source>
        <dbReference type="Proteomes" id="UP000293671"/>
    </source>
</evidence>
<evidence type="ECO:0000256" key="3">
    <source>
        <dbReference type="ARBA" id="ARBA00022692"/>
    </source>
</evidence>
<comment type="caution">
    <text evidence="6">The sequence shown here is derived from an EMBL/GenBank/DDBJ whole genome shotgun (WGS) entry which is preliminary data.</text>
</comment>
<dbReference type="OrthoDB" id="9804152at2"/>
<comment type="subcellular location">
    <subcellularLocation>
        <location evidence="1">Membrane</location>
        <topology evidence="1">Single-pass membrane protein</topology>
    </subcellularLocation>
</comment>
<dbReference type="GO" id="GO:0016020">
    <property type="term" value="C:membrane"/>
    <property type="evidence" value="ECO:0007669"/>
    <property type="project" value="UniProtKB-SubCell"/>
</dbReference>
<keyword evidence="4" id="KW-1133">Transmembrane helix</keyword>
<accession>A0A4Q7VVE4</accession>
<dbReference type="Pfam" id="PF04011">
    <property type="entry name" value="LemA"/>
    <property type="match status" value="1"/>
</dbReference>
<dbReference type="PANTHER" id="PTHR34478">
    <property type="entry name" value="PROTEIN LEMA"/>
    <property type="match status" value="1"/>
</dbReference>
<dbReference type="RefSeq" id="WP_130431048.1">
    <property type="nucleotide sequence ID" value="NZ_SHKP01000005.1"/>
</dbReference>
<dbReference type="Gene3D" id="1.20.1440.20">
    <property type="entry name" value="LemA-like domain"/>
    <property type="match status" value="1"/>
</dbReference>
<sequence length="217" mass="22872">MNTDWLWSRATLFALLALVGFWVVGAHNRLVRLRSEVSATWTLLAAQLRRRQSLVRELAELLCAPSLDDELAAAAGVPISGRVPADLAVASEALVAAGMQAGAATDHVQQARATDAGAVQSLALAEQVLVRSLGALRRVQQAHPGWPTTSAAAEQVEALNQALQQVDAQILFAGRQHADAVTALNAAVREWPTRVVATLFGVRPTAALQPTAGEAIA</sequence>
<name>A0A4Q7VVE4_9BURK</name>
<organism evidence="6 7">
    <name type="scientific">Rivibacter subsaxonicus</name>
    <dbReference type="NCBI Taxonomy" id="457575"/>
    <lineage>
        <taxon>Bacteria</taxon>
        <taxon>Pseudomonadati</taxon>
        <taxon>Pseudomonadota</taxon>
        <taxon>Betaproteobacteria</taxon>
        <taxon>Burkholderiales</taxon>
        <taxon>Rivibacter</taxon>
    </lineage>
</organism>
<dbReference type="EMBL" id="SHKP01000005">
    <property type="protein sequence ID" value="RZU00600.1"/>
    <property type="molecule type" value="Genomic_DNA"/>
</dbReference>
<evidence type="ECO:0000313" key="6">
    <source>
        <dbReference type="EMBL" id="RZU00600.1"/>
    </source>
</evidence>
<dbReference type="AlphaFoldDB" id="A0A4Q7VVE4"/>
<gene>
    <name evidence="6" type="ORF">EV670_1311</name>
</gene>
<evidence type="ECO:0000256" key="1">
    <source>
        <dbReference type="ARBA" id="ARBA00004167"/>
    </source>
</evidence>
<evidence type="ECO:0000256" key="5">
    <source>
        <dbReference type="ARBA" id="ARBA00023136"/>
    </source>
</evidence>
<keyword evidence="7" id="KW-1185">Reference proteome</keyword>
<comment type="similarity">
    <text evidence="2">Belongs to the LemA family.</text>
</comment>
<proteinExistence type="inferred from homology"/>
<keyword evidence="3" id="KW-0812">Transmembrane</keyword>
<evidence type="ECO:0000256" key="4">
    <source>
        <dbReference type="ARBA" id="ARBA00022989"/>
    </source>
</evidence>
<dbReference type="SUPFAM" id="SSF140478">
    <property type="entry name" value="LemA-like"/>
    <property type="match status" value="1"/>
</dbReference>